<dbReference type="RefSeq" id="WP_378117753.1">
    <property type="nucleotide sequence ID" value="NZ_JBHRTF010000003.1"/>
</dbReference>
<keyword evidence="6" id="KW-1185">Reference proteome</keyword>
<dbReference type="GO" id="GO:0052621">
    <property type="term" value="F:diguanylate cyclase activity"/>
    <property type="evidence" value="ECO:0007669"/>
    <property type="project" value="UniProtKB-EC"/>
</dbReference>
<dbReference type="InterPro" id="IPR043128">
    <property type="entry name" value="Rev_trsase/Diguanyl_cyclase"/>
</dbReference>
<proteinExistence type="predicted"/>
<feature type="domain" description="EAL" evidence="2">
    <location>
        <begin position="10"/>
        <end position="260"/>
    </location>
</feature>
<sequence length="593" mass="66167">MHLQSTVVNSSFLHKELRRLIEFKLLTPVFQPIMAVENTRIIGYEALIRGPDDSPLHKPDSLFAVARESRLLAALEFACREVSCERFAELNLPGKLFLNMSPISFTDSQYRDGVTREILQRVGLSAERLVFELTESQPLDELDLLCAASDHFQRQGFAVALDDLGAGYAGLRVWSELCPDYVKIDRHFISGIDKDPVKREFVRAILDIAHRMGHKAIAEGIETAAEFTTLVAMGVDYAQGYFIARPLAQPAVELSASLVQLSGVSARRHQDHFTRRVSEIVVDSAPVAPSTTAETLVKMFRADVRLTCVPVVDQGKPLGMVSRAEILNVFSRRFAHELYAQKPVAEFVSPLSIIVDINTDLKTVGQLISEDPQQNLSVDFIVSDNNQYVGVGKVRDLLRSITEEKLRAARHSNPLTQLPGNVPLYEWVDHLLLNKTTFVVAYCDINHFKPFNDAFGYTAGDEVIVNLGRILCEAIDSKQDFVGHVGGDDFILVFCAQNWQERCEQVLAEFARMSASLLPPDNAEFWSADRQGRRKKFGVLTLAIGAVEPDLEYCKTHHHVSQLLAEAKQAAKQEGGNSLFLSRRRQPSLVHGS</sequence>
<comment type="caution">
    <text evidence="5">The sequence shown here is derived from an EMBL/GenBank/DDBJ whole genome shotgun (WGS) entry which is preliminary data.</text>
</comment>
<dbReference type="PROSITE" id="PS51371">
    <property type="entry name" value="CBS"/>
    <property type="match status" value="1"/>
</dbReference>
<dbReference type="EC" id="2.7.7.65" evidence="5"/>
<keyword evidence="5" id="KW-0378">Hydrolase</keyword>
<dbReference type="Proteomes" id="UP001595555">
    <property type="component" value="Unassembled WGS sequence"/>
</dbReference>
<evidence type="ECO:0000256" key="1">
    <source>
        <dbReference type="PROSITE-ProRule" id="PRU00703"/>
    </source>
</evidence>
<dbReference type="CDD" id="cd01948">
    <property type="entry name" value="EAL"/>
    <property type="match status" value="1"/>
</dbReference>
<dbReference type="SUPFAM" id="SSF55073">
    <property type="entry name" value="Nucleotide cyclase"/>
    <property type="match status" value="1"/>
</dbReference>
<dbReference type="Gene3D" id="3.30.70.270">
    <property type="match status" value="1"/>
</dbReference>
<dbReference type="Gene3D" id="3.10.580.10">
    <property type="entry name" value="CBS-domain"/>
    <property type="match status" value="1"/>
</dbReference>
<dbReference type="EMBL" id="JBHRTF010000003">
    <property type="protein sequence ID" value="MFC3115457.1"/>
    <property type="molecule type" value="Genomic_DNA"/>
</dbReference>
<dbReference type="Gene3D" id="3.20.20.450">
    <property type="entry name" value="EAL domain"/>
    <property type="match status" value="1"/>
</dbReference>
<organism evidence="5 6">
    <name type="scientific">Cellvibrio fontiphilus</name>
    <dbReference type="NCBI Taxonomy" id="1815559"/>
    <lineage>
        <taxon>Bacteria</taxon>
        <taxon>Pseudomonadati</taxon>
        <taxon>Pseudomonadota</taxon>
        <taxon>Gammaproteobacteria</taxon>
        <taxon>Cellvibrionales</taxon>
        <taxon>Cellvibrionaceae</taxon>
        <taxon>Cellvibrio</taxon>
    </lineage>
</organism>
<dbReference type="GO" id="GO:0071111">
    <property type="term" value="F:cyclic-guanylate-specific phosphodiesterase activity"/>
    <property type="evidence" value="ECO:0007669"/>
    <property type="project" value="UniProtKB-EC"/>
</dbReference>
<keyword evidence="1" id="KW-0129">CBS domain</keyword>
<dbReference type="EC" id="3.1.4.52" evidence="5"/>
<dbReference type="SMART" id="SM00052">
    <property type="entry name" value="EAL"/>
    <property type="match status" value="1"/>
</dbReference>
<dbReference type="Pfam" id="PF00990">
    <property type="entry name" value="GGDEF"/>
    <property type="match status" value="1"/>
</dbReference>
<feature type="domain" description="GGDEF" evidence="3">
    <location>
        <begin position="436"/>
        <end position="584"/>
    </location>
</feature>
<feature type="domain" description="CBS" evidence="4">
    <location>
        <begin position="277"/>
        <end position="338"/>
    </location>
</feature>
<dbReference type="SMART" id="SM00116">
    <property type="entry name" value="CBS"/>
    <property type="match status" value="1"/>
</dbReference>
<accession>A0ABV7FG92</accession>
<dbReference type="SUPFAM" id="SSF54631">
    <property type="entry name" value="CBS-domain pair"/>
    <property type="match status" value="1"/>
</dbReference>
<protein>
    <submittedName>
        <fullName evidence="5">Bifunctional diguanylate cyclase/phosphodiesterase</fullName>
        <ecNumber evidence="5">2.7.7.65</ecNumber>
        <ecNumber evidence="5">3.1.4.52</ecNumber>
    </submittedName>
</protein>
<keyword evidence="5" id="KW-0808">Transferase</keyword>
<dbReference type="PANTHER" id="PTHR33121:SF76">
    <property type="entry name" value="SIGNALING PROTEIN"/>
    <property type="match status" value="1"/>
</dbReference>
<reference evidence="6" key="1">
    <citation type="journal article" date="2019" name="Int. J. Syst. Evol. Microbiol.">
        <title>The Global Catalogue of Microorganisms (GCM) 10K type strain sequencing project: providing services to taxonomists for standard genome sequencing and annotation.</title>
        <authorList>
            <consortium name="The Broad Institute Genomics Platform"/>
            <consortium name="The Broad Institute Genome Sequencing Center for Infectious Disease"/>
            <person name="Wu L."/>
            <person name="Ma J."/>
        </authorList>
    </citation>
    <scope>NUCLEOTIDE SEQUENCE [LARGE SCALE GENOMIC DNA]</scope>
    <source>
        <strain evidence="6">KCTC 52237</strain>
    </source>
</reference>
<dbReference type="InterPro" id="IPR029787">
    <property type="entry name" value="Nucleotide_cyclase"/>
</dbReference>
<dbReference type="CDD" id="cd01949">
    <property type="entry name" value="GGDEF"/>
    <property type="match status" value="1"/>
</dbReference>
<evidence type="ECO:0000313" key="5">
    <source>
        <dbReference type="EMBL" id="MFC3115457.1"/>
    </source>
</evidence>
<dbReference type="Pfam" id="PF00571">
    <property type="entry name" value="CBS"/>
    <property type="match status" value="1"/>
</dbReference>
<dbReference type="NCBIfam" id="TIGR00254">
    <property type="entry name" value="GGDEF"/>
    <property type="match status" value="1"/>
</dbReference>
<dbReference type="PANTHER" id="PTHR33121">
    <property type="entry name" value="CYCLIC DI-GMP PHOSPHODIESTERASE PDEF"/>
    <property type="match status" value="1"/>
</dbReference>
<dbReference type="InterPro" id="IPR046342">
    <property type="entry name" value="CBS_dom_sf"/>
</dbReference>
<dbReference type="PROSITE" id="PS50887">
    <property type="entry name" value="GGDEF"/>
    <property type="match status" value="1"/>
</dbReference>
<dbReference type="PROSITE" id="PS50883">
    <property type="entry name" value="EAL"/>
    <property type="match status" value="1"/>
</dbReference>
<dbReference type="SMART" id="SM00267">
    <property type="entry name" value="GGDEF"/>
    <property type="match status" value="1"/>
</dbReference>
<evidence type="ECO:0000259" key="3">
    <source>
        <dbReference type="PROSITE" id="PS50887"/>
    </source>
</evidence>
<evidence type="ECO:0000259" key="4">
    <source>
        <dbReference type="PROSITE" id="PS51371"/>
    </source>
</evidence>
<dbReference type="SUPFAM" id="SSF141868">
    <property type="entry name" value="EAL domain-like"/>
    <property type="match status" value="1"/>
</dbReference>
<keyword evidence="5" id="KW-0548">Nucleotidyltransferase</keyword>
<dbReference type="Pfam" id="PF00563">
    <property type="entry name" value="EAL"/>
    <property type="match status" value="1"/>
</dbReference>
<dbReference type="InterPro" id="IPR000160">
    <property type="entry name" value="GGDEF_dom"/>
</dbReference>
<gene>
    <name evidence="5" type="ORF">ACFODX_07810</name>
</gene>
<dbReference type="InterPro" id="IPR050706">
    <property type="entry name" value="Cyclic-di-GMP_PDE-like"/>
</dbReference>
<evidence type="ECO:0000313" key="6">
    <source>
        <dbReference type="Proteomes" id="UP001595555"/>
    </source>
</evidence>
<evidence type="ECO:0000259" key="2">
    <source>
        <dbReference type="PROSITE" id="PS50883"/>
    </source>
</evidence>
<dbReference type="InterPro" id="IPR035919">
    <property type="entry name" value="EAL_sf"/>
</dbReference>
<dbReference type="InterPro" id="IPR000644">
    <property type="entry name" value="CBS_dom"/>
</dbReference>
<name>A0ABV7FG92_9GAMM</name>
<dbReference type="InterPro" id="IPR001633">
    <property type="entry name" value="EAL_dom"/>
</dbReference>